<proteinExistence type="predicted"/>
<name>A0ABD3C9S7_9LAMI</name>
<dbReference type="Proteomes" id="UP001632038">
    <property type="component" value="Unassembled WGS sequence"/>
</dbReference>
<evidence type="ECO:0000313" key="1">
    <source>
        <dbReference type="EMBL" id="KAL3626541.1"/>
    </source>
</evidence>
<dbReference type="AlphaFoldDB" id="A0ABD3C9S7"/>
<accession>A0ABD3C9S7</accession>
<gene>
    <name evidence="1" type="ORF">CASFOL_030090</name>
</gene>
<comment type="caution">
    <text evidence="1">The sequence shown here is derived from an EMBL/GenBank/DDBJ whole genome shotgun (WGS) entry which is preliminary data.</text>
</comment>
<evidence type="ECO:0000313" key="2">
    <source>
        <dbReference type="Proteomes" id="UP001632038"/>
    </source>
</evidence>
<keyword evidence="2" id="KW-1185">Reference proteome</keyword>
<reference evidence="2" key="1">
    <citation type="journal article" date="2024" name="IScience">
        <title>Strigolactones Initiate the Formation of Haustorium-like Structures in Castilleja.</title>
        <authorList>
            <person name="Buerger M."/>
            <person name="Peterson D."/>
            <person name="Chory J."/>
        </authorList>
    </citation>
    <scope>NUCLEOTIDE SEQUENCE [LARGE SCALE GENOMIC DNA]</scope>
</reference>
<sequence>MKQARVTMEVGNDVFDGLKEKFTEAMRRDDVQAIVLTASLDSIDDHDHCDDLHFLNFDFDCCLSDFNQFWLDFGFDEFRRAGSWRLLAPGSAAESAPHDGGLVSFFRRVFSAPAKLRDPAVCGGSRPDPATLTLSDGCGSELRQLM</sequence>
<dbReference type="EMBL" id="JAVIJP010000047">
    <property type="protein sequence ID" value="KAL3626541.1"/>
    <property type="molecule type" value="Genomic_DNA"/>
</dbReference>
<organism evidence="1 2">
    <name type="scientific">Castilleja foliolosa</name>
    <dbReference type="NCBI Taxonomy" id="1961234"/>
    <lineage>
        <taxon>Eukaryota</taxon>
        <taxon>Viridiplantae</taxon>
        <taxon>Streptophyta</taxon>
        <taxon>Embryophyta</taxon>
        <taxon>Tracheophyta</taxon>
        <taxon>Spermatophyta</taxon>
        <taxon>Magnoliopsida</taxon>
        <taxon>eudicotyledons</taxon>
        <taxon>Gunneridae</taxon>
        <taxon>Pentapetalae</taxon>
        <taxon>asterids</taxon>
        <taxon>lamiids</taxon>
        <taxon>Lamiales</taxon>
        <taxon>Orobanchaceae</taxon>
        <taxon>Pedicularideae</taxon>
        <taxon>Castillejinae</taxon>
        <taxon>Castilleja</taxon>
    </lineage>
</organism>
<protein>
    <submittedName>
        <fullName evidence="1">Uncharacterized protein</fullName>
    </submittedName>
</protein>